<dbReference type="SUPFAM" id="SSF53474">
    <property type="entry name" value="alpha/beta-Hydrolases"/>
    <property type="match status" value="1"/>
</dbReference>
<keyword evidence="3" id="KW-0378">Hydrolase</keyword>
<organism evidence="3 4">
    <name type="scientific">Roseibium algae</name>
    <dbReference type="NCBI Taxonomy" id="3123038"/>
    <lineage>
        <taxon>Bacteria</taxon>
        <taxon>Pseudomonadati</taxon>
        <taxon>Pseudomonadota</taxon>
        <taxon>Alphaproteobacteria</taxon>
        <taxon>Hyphomicrobiales</taxon>
        <taxon>Stappiaceae</taxon>
        <taxon>Roseibium</taxon>
    </lineage>
</organism>
<dbReference type="Pfam" id="PF12697">
    <property type="entry name" value="Abhydrolase_6"/>
    <property type="match status" value="1"/>
</dbReference>
<keyword evidence="1" id="KW-0472">Membrane</keyword>
<dbReference type="Gene3D" id="3.40.50.1820">
    <property type="entry name" value="alpha/beta hydrolase"/>
    <property type="match status" value="2"/>
</dbReference>
<keyword evidence="1" id="KW-0812">Transmembrane</keyword>
<evidence type="ECO:0000256" key="1">
    <source>
        <dbReference type="SAM" id="Phobius"/>
    </source>
</evidence>
<feature type="transmembrane region" description="Helical" evidence="1">
    <location>
        <begin position="6"/>
        <end position="24"/>
    </location>
</feature>
<keyword evidence="4" id="KW-1185">Reference proteome</keyword>
<dbReference type="InterPro" id="IPR029058">
    <property type="entry name" value="AB_hydrolase_fold"/>
</dbReference>
<dbReference type="PANTHER" id="PTHR43798:SF33">
    <property type="entry name" value="HYDROLASE, PUTATIVE (AFU_ORTHOLOGUE AFUA_2G14860)-RELATED"/>
    <property type="match status" value="1"/>
</dbReference>
<dbReference type="PANTHER" id="PTHR43798">
    <property type="entry name" value="MONOACYLGLYCEROL LIPASE"/>
    <property type="match status" value="1"/>
</dbReference>
<dbReference type="GO" id="GO:0016787">
    <property type="term" value="F:hydrolase activity"/>
    <property type="evidence" value="ECO:0007669"/>
    <property type="project" value="UniProtKB-KW"/>
</dbReference>
<dbReference type="EMBL" id="JBAKIA010000001">
    <property type="protein sequence ID" value="MEJ8473096.1"/>
    <property type="molecule type" value="Genomic_DNA"/>
</dbReference>
<feature type="domain" description="AB hydrolase-1" evidence="2">
    <location>
        <begin position="61"/>
        <end position="266"/>
    </location>
</feature>
<evidence type="ECO:0000259" key="2">
    <source>
        <dbReference type="Pfam" id="PF12697"/>
    </source>
</evidence>
<sequence>MQNVLLIIFGVISILALYTGFRVWQTEKRHGPTGEFRTVDGVLLHFHRRMPSSVPQGLPPLVFIHGASGNALDPMIAFLDHFDDAYDLIFVDRPGHGHSERKAAKHSDPMQQAQSISALLGALGISKYIVVGHSRVAALPVVGFLFSWTITLPVAERLANASIQGVFSPDAAPVDYGEEVKLPLLFRPSSFRANAQDVANLNVRLAEQSRRYSEIVQPAVVITGTKDSVVWPSIHSDGLMRDLQDARMVVLEGAGHMPHHSHGAQISKEIKTLMMSLRSERPPN</sequence>
<gene>
    <name evidence="3" type="ORF">V6575_03270</name>
</gene>
<dbReference type="Proteomes" id="UP001385499">
    <property type="component" value="Unassembled WGS sequence"/>
</dbReference>
<comment type="caution">
    <text evidence="3">The sequence shown here is derived from an EMBL/GenBank/DDBJ whole genome shotgun (WGS) entry which is preliminary data.</text>
</comment>
<accession>A0ABU8TG51</accession>
<evidence type="ECO:0000313" key="4">
    <source>
        <dbReference type="Proteomes" id="UP001385499"/>
    </source>
</evidence>
<proteinExistence type="predicted"/>
<evidence type="ECO:0000313" key="3">
    <source>
        <dbReference type="EMBL" id="MEJ8473096.1"/>
    </source>
</evidence>
<keyword evidence="1" id="KW-1133">Transmembrane helix</keyword>
<dbReference type="RefSeq" id="WP_340272609.1">
    <property type="nucleotide sequence ID" value="NZ_JBAKIA010000001.1"/>
</dbReference>
<reference evidence="3 4" key="1">
    <citation type="submission" date="2024-02" db="EMBL/GenBank/DDBJ databases">
        <title>Roseibium algae sp. nov., isolated from marine alga (Grateloupia sp.), showing potential in myo-inositol conversion.</title>
        <authorList>
            <person name="Wang Y."/>
        </authorList>
    </citation>
    <scope>NUCLEOTIDE SEQUENCE [LARGE SCALE GENOMIC DNA]</scope>
    <source>
        <strain evidence="3 4">H3510</strain>
    </source>
</reference>
<dbReference type="InterPro" id="IPR000073">
    <property type="entry name" value="AB_hydrolase_1"/>
</dbReference>
<name>A0ABU8TG51_9HYPH</name>
<dbReference type="InterPro" id="IPR050266">
    <property type="entry name" value="AB_hydrolase_sf"/>
</dbReference>
<protein>
    <submittedName>
        <fullName evidence="3">Alpha/beta hydrolase</fullName>
    </submittedName>
</protein>